<keyword evidence="6 8" id="KW-1133">Transmembrane helix</keyword>
<evidence type="ECO:0000256" key="6">
    <source>
        <dbReference type="ARBA" id="ARBA00022989"/>
    </source>
</evidence>
<feature type="transmembrane region" description="Helical" evidence="8">
    <location>
        <begin position="335"/>
        <end position="354"/>
    </location>
</feature>
<organism evidence="9 10">
    <name type="scientific">Cytobacillus eiseniae</name>
    <dbReference type="NCBI Taxonomy" id="762947"/>
    <lineage>
        <taxon>Bacteria</taxon>
        <taxon>Bacillati</taxon>
        <taxon>Bacillota</taxon>
        <taxon>Bacilli</taxon>
        <taxon>Bacillales</taxon>
        <taxon>Bacillaceae</taxon>
        <taxon>Cytobacillus</taxon>
    </lineage>
</organism>
<evidence type="ECO:0000313" key="10">
    <source>
        <dbReference type="Proteomes" id="UP001519293"/>
    </source>
</evidence>
<evidence type="ECO:0000256" key="1">
    <source>
        <dbReference type="ARBA" id="ARBA00004141"/>
    </source>
</evidence>
<reference evidence="9 10" key="1">
    <citation type="submission" date="2021-03" db="EMBL/GenBank/DDBJ databases">
        <title>Genomic Encyclopedia of Type Strains, Phase IV (KMG-IV): sequencing the most valuable type-strain genomes for metagenomic binning, comparative biology and taxonomic classification.</title>
        <authorList>
            <person name="Goeker M."/>
        </authorList>
    </citation>
    <scope>NUCLEOTIDE SEQUENCE [LARGE SCALE GENOMIC DNA]</scope>
    <source>
        <strain evidence="9 10">DSM 26675</strain>
    </source>
</reference>
<dbReference type="RefSeq" id="WP_066394604.1">
    <property type="nucleotide sequence ID" value="NZ_JAGIKZ010000001.1"/>
</dbReference>
<name>A0ABS4R9V4_9BACI</name>
<evidence type="ECO:0000256" key="8">
    <source>
        <dbReference type="SAM" id="Phobius"/>
    </source>
</evidence>
<feature type="transmembrane region" description="Helical" evidence="8">
    <location>
        <begin position="75"/>
        <end position="101"/>
    </location>
</feature>
<dbReference type="Pfam" id="PF03845">
    <property type="entry name" value="Spore_permease"/>
    <property type="match status" value="1"/>
</dbReference>
<proteinExistence type="inferred from homology"/>
<feature type="transmembrane region" description="Helical" evidence="8">
    <location>
        <begin position="274"/>
        <end position="298"/>
    </location>
</feature>
<comment type="caution">
    <text evidence="9">The sequence shown here is derived from an EMBL/GenBank/DDBJ whole genome shotgun (WGS) entry which is preliminary data.</text>
</comment>
<keyword evidence="10" id="KW-1185">Reference proteome</keyword>
<evidence type="ECO:0000256" key="5">
    <source>
        <dbReference type="ARBA" id="ARBA00022692"/>
    </source>
</evidence>
<evidence type="ECO:0000256" key="2">
    <source>
        <dbReference type="ARBA" id="ARBA00007998"/>
    </source>
</evidence>
<dbReference type="InterPro" id="IPR004761">
    <property type="entry name" value="Spore_GerAB"/>
</dbReference>
<feature type="transmembrane region" description="Helical" evidence="8">
    <location>
        <begin position="145"/>
        <end position="168"/>
    </location>
</feature>
<dbReference type="PANTHER" id="PTHR34975">
    <property type="entry name" value="SPORE GERMINATION PROTEIN A2"/>
    <property type="match status" value="1"/>
</dbReference>
<protein>
    <submittedName>
        <fullName evidence="9">Spore germination protein (Amino acid permease)</fullName>
    </submittedName>
</protein>
<feature type="transmembrane region" description="Helical" evidence="8">
    <location>
        <begin position="220"/>
        <end position="239"/>
    </location>
</feature>
<sequence length="369" mass="42396">MQESKGKIGIREFIAIIILSTGTKLSDDTPTLLFKEMASAAWMAPIIIGVITFIPIYLIIRILSAYKNKNLAEVIFHLLGKFFGFILIFILLLIIFSALVVDSAVYTNIITSMYFSKTPTIAIYALLMIVCVYGAKKGIEHIGSVAWAMTFWIKISFIISLVLTFFHGQLDFLFPILGNGQWELLKGSILKSSIFADFLYLGFIFPFVKSKLDFKKGIWISFSFIIIEFSLALAAYTLLFDYIGVRLMNFPYHETIRYIEAGFLENIETFFYPFWLVASFIRFTFYLYLTAIIFGSLFKIKKYEYLLPTLATLIIFIGLIPESPTFVIFNLREKLLHFATPFFLILPLLLWLIAKLKGDLNNEKSKPFY</sequence>
<dbReference type="EMBL" id="JAGIKZ010000001">
    <property type="protein sequence ID" value="MBP2239662.1"/>
    <property type="molecule type" value="Genomic_DNA"/>
</dbReference>
<comment type="subcellular location">
    <subcellularLocation>
        <location evidence="1">Membrane</location>
        <topology evidence="1">Multi-pass membrane protein</topology>
    </subcellularLocation>
</comment>
<evidence type="ECO:0000256" key="7">
    <source>
        <dbReference type="ARBA" id="ARBA00023136"/>
    </source>
</evidence>
<evidence type="ECO:0000256" key="3">
    <source>
        <dbReference type="ARBA" id="ARBA00022448"/>
    </source>
</evidence>
<feature type="transmembrane region" description="Helical" evidence="8">
    <location>
        <begin position="188"/>
        <end position="208"/>
    </location>
</feature>
<accession>A0ABS4R9V4</accession>
<evidence type="ECO:0000313" key="9">
    <source>
        <dbReference type="EMBL" id="MBP2239662.1"/>
    </source>
</evidence>
<evidence type="ECO:0000256" key="4">
    <source>
        <dbReference type="ARBA" id="ARBA00022544"/>
    </source>
</evidence>
<comment type="similarity">
    <text evidence="2">Belongs to the amino acid-polyamine-organocation (APC) superfamily. Spore germination protein (SGP) (TC 2.A.3.9) family.</text>
</comment>
<dbReference type="PANTHER" id="PTHR34975:SF2">
    <property type="entry name" value="SPORE GERMINATION PROTEIN A2"/>
    <property type="match status" value="1"/>
</dbReference>
<keyword evidence="5 8" id="KW-0812">Transmembrane</keyword>
<keyword evidence="3" id="KW-0813">Transport</keyword>
<feature type="transmembrane region" description="Helical" evidence="8">
    <location>
        <begin position="40"/>
        <end position="63"/>
    </location>
</feature>
<feature type="transmembrane region" description="Helical" evidence="8">
    <location>
        <begin position="305"/>
        <end position="329"/>
    </location>
</feature>
<gene>
    <name evidence="9" type="ORF">J2Z40_000215</name>
</gene>
<dbReference type="NCBIfam" id="TIGR00912">
    <property type="entry name" value="2A0309"/>
    <property type="match status" value="1"/>
</dbReference>
<feature type="transmembrane region" description="Helical" evidence="8">
    <location>
        <begin position="113"/>
        <end position="133"/>
    </location>
</feature>
<dbReference type="Proteomes" id="UP001519293">
    <property type="component" value="Unassembled WGS sequence"/>
</dbReference>
<keyword evidence="7 8" id="KW-0472">Membrane</keyword>
<keyword evidence="4" id="KW-0309">Germination</keyword>